<dbReference type="AlphaFoldDB" id="A0A392M0X5"/>
<reference evidence="2 3" key="1">
    <citation type="journal article" date="2018" name="Front. Plant Sci.">
        <title>Red Clover (Trifolium pratense) and Zigzag Clover (T. medium) - A Picture of Genomic Similarities and Differences.</title>
        <authorList>
            <person name="Dluhosova J."/>
            <person name="Istvanek J."/>
            <person name="Nedelnik J."/>
            <person name="Repkova J."/>
        </authorList>
    </citation>
    <scope>NUCLEOTIDE SEQUENCE [LARGE SCALE GENOMIC DNA]</scope>
    <source>
        <strain evidence="3">cv. 10/8</strain>
        <tissue evidence="2">Leaf</tissue>
    </source>
</reference>
<accession>A0A392M0X5</accession>
<dbReference type="InterPro" id="IPR000477">
    <property type="entry name" value="RT_dom"/>
</dbReference>
<dbReference type="PANTHER" id="PTHR33116">
    <property type="entry name" value="REVERSE TRANSCRIPTASE ZINC-BINDING DOMAIN-CONTAINING PROTEIN-RELATED-RELATED"/>
    <property type="match status" value="1"/>
</dbReference>
<dbReference type="EMBL" id="LXQA010001733">
    <property type="protein sequence ID" value="MCH80987.1"/>
    <property type="molecule type" value="Genomic_DNA"/>
</dbReference>
<keyword evidence="2" id="KW-0695">RNA-directed DNA polymerase</keyword>
<evidence type="ECO:0000313" key="2">
    <source>
        <dbReference type="EMBL" id="MCH80987.1"/>
    </source>
</evidence>
<dbReference type="PANTHER" id="PTHR33116:SF78">
    <property type="entry name" value="OS12G0587133 PROTEIN"/>
    <property type="match status" value="1"/>
</dbReference>
<sequence>MHQHRFHHFESSDWDRPTLDGLDFTQVTVDQNVELSKPFTGEEIEEMVKSSDGSKSPGPDGFNFAFFKSFWDLMKFEVRIMFDQFHGNACLPKSLFSYFITLIPKVKSPQSLSEFRPISLLGCLYKLVSKVLAARLAKVIGSLILKTQSAFIKGRSLVEGVVAVNEIIDFAKKSRESCLIFKVDFEKAYDSVDWGFLDYILRRFGIGDKWRAWMWACVCSGSMSVSVNGSPTEEINIMRGLKQGDPLAPHLFLLVAEGLGALMRKAVEIERFKPFRIGREGLPVSLLQYADDTLCIGEATVENLWTLKAVLRGFELASGLKVNFWKSSIIGVNVPNDFMAMAATFLNCRIGKTPFKYLGLPVGANPRLMSTWKPMLDVIRGRVGSWGNKYLSFGGRIVMVNAILNAIPIFYLSYLKMPVNVWKEVVKIQRKFLWSGLSNRRKISWVKWEDVCKPKSAGGLGVRDLRLTNISLLAKWRWKLLQPDEELWKDIVVAKYGNGVVGRNNLGEDQISRFGLAWWRNICLLDNNLRWFELGVSKVLGNGNATSFWNDVWVRNQSLAVVFPRLYSISLQHQMKLSQMGSVEEDGWRWILT</sequence>
<evidence type="ECO:0000259" key="1">
    <source>
        <dbReference type="PROSITE" id="PS50878"/>
    </source>
</evidence>
<keyword evidence="3" id="KW-1185">Reference proteome</keyword>
<dbReference type="Pfam" id="PF00078">
    <property type="entry name" value="RVT_1"/>
    <property type="match status" value="1"/>
</dbReference>
<gene>
    <name evidence="2" type="ORF">A2U01_0001765</name>
</gene>
<proteinExistence type="predicted"/>
<comment type="caution">
    <text evidence="2">The sequence shown here is derived from an EMBL/GenBank/DDBJ whole genome shotgun (WGS) entry which is preliminary data.</text>
</comment>
<keyword evidence="2" id="KW-0548">Nucleotidyltransferase</keyword>
<feature type="domain" description="Reverse transcriptase" evidence="1">
    <location>
        <begin position="84"/>
        <end position="362"/>
    </location>
</feature>
<dbReference type="GO" id="GO:0003964">
    <property type="term" value="F:RNA-directed DNA polymerase activity"/>
    <property type="evidence" value="ECO:0007669"/>
    <property type="project" value="UniProtKB-KW"/>
</dbReference>
<protein>
    <submittedName>
        <fullName evidence="2">LINE-1 reverse transcriptase like</fullName>
    </submittedName>
</protein>
<dbReference type="Proteomes" id="UP000265520">
    <property type="component" value="Unassembled WGS sequence"/>
</dbReference>
<keyword evidence="2" id="KW-0808">Transferase</keyword>
<name>A0A392M0X5_9FABA</name>
<dbReference type="CDD" id="cd01650">
    <property type="entry name" value="RT_nLTR_like"/>
    <property type="match status" value="1"/>
</dbReference>
<dbReference type="PROSITE" id="PS50878">
    <property type="entry name" value="RT_POL"/>
    <property type="match status" value="1"/>
</dbReference>
<organism evidence="2 3">
    <name type="scientific">Trifolium medium</name>
    <dbReference type="NCBI Taxonomy" id="97028"/>
    <lineage>
        <taxon>Eukaryota</taxon>
        <taxon>Viridiplantae</taxon>
        <taxon>Streptophyta</taxon>
        <taxon>Embryophyta</taxon>
        <taxon>Tracheophyta</taxon>
        <taxon>Spermatophyta</taxon>
        <taxon>Magnoliopsida</taxon>
        <taxon>eudicotyledons</taxon>
        <taxon>Gunneridae</taxon>
        <taxon>Pentapetalae</taxon>
        <taxon>rosids</taxon>
        <taxon>fabids</taxon>
        <taxon>Fabales</taxon>
        <taxon>Fabaceae</taxon>
        <taxon>Papilionoideae</taxon>
        <taxon>50 kb inversion clade</taxon>
        <taxon>NPAAA clade</taxon>
        <taxon>Hologalegina</taxon>
        <taxon>IRL clade</taxon>
        <taxon>Trifolieae</taxon>
        <taxon>Trifolium</taxon>
    </lineage>
</organism>
<evidence type="ECO:0000313" key="3">
    <source>
        <dbReference type="Proteomes" id="UP000265520"/>
    </source>
</evidence>